<proteinExistence type="predicted"/>
<dbReference type="Proteomes" id="UP001161247">
    <property type="component" value="Chromosome 5"/>
</dbReference>
<dbReference type="AlphaFoldDB" id="A0AAV1DKU6"/>
<protein>
    <submittedName>
        <fullName evidence="1">OLC1v1007063C1</fullName>
    </submittedName>
</protein>
<dbReference type="PANTHER" id="PTHR47459:SF1">
    <property type="entry name" value="KINESIN LIGHT CHAIN-RELATED"/>
    <property type="match status" value="1"/>
</dbReference>
<evidence type="ECO:0000313" key="2">
    <source>
        <dbReference type="Proteomes" id="UP001161247"/>
    </source>
</evidence>
<name>A0AAV1DKU6_OLDCO</name>
<sequence>MMEYYHRALELMDTVKDDDSHDFWVGMYVIHWGLYQIKLKLKRRVEAVGHLRKSLEIRETKLPENPRDLAFVNMELAEQYVSVENFKEALPFGLKALDMHVKLGLNPHIVAIARTGLGMIYSGLGEHAKASEQHELAGKFLRWDGSYDSLVEKVDVAKELIDEGRYVEPMAVLFVPVHSAHLMNRPEAKNDLELQKKFEEACKLWRLCKEG</sequence>
<dbReference type="InterPro" id="IPR011990">
    <property type="entry name" value="TPR-like_helical_dom_sf"/>
</dbReference>
<dbReference type="EMBL" id="OX459122">
    <property type="protein sequence ID" value="CAI9107655.1"/>
    <property type="molecule type" value="Genomic_DNA"/>
</dbReference>
<dbReference type="Gene3D" id="1.25.40.10">
    <property type="entry name" value="Tetratricopeptide repeat domain"/>
    <property type="match status" value="1"/>
</dbReference>
<accession>A0AAV1DKU6</accession>
<evidence type="ECO:0000313" key="1">
    <source>
        <dbReference type="EMBL" id="CAI9107655.1"/>
    </source>
</evidence>
<dbReference type="PANTHER" id="PTHR47459">
    <property type="entry name" value="KINESIN LIGHT CHAIN-RELATED"/>
    <property type="match status" value="1"/>
</dbReference>
<dbReference type="SUPFAM" id="SSF48452">
    <property type="entry name" value="TPR-like"/>
    <property type="match status" value="1"/>
</dbReference>
<reference evidence="1" key="1">
    <citation type="submission" date="2023-03" db="EMBL/GenBank/DDBJ databases">
        <authorList>
            <person name="Julca I."/>
        </authorList>
    </citation>
    <scope>NUCLEOTIDE SEQUENCE</scope>
</reference>
<gene>
    <name evidence="1" type="ORF">OLC1_LOCUS15914</name>
</gene>
<organism evidence="1 2">
    <name type="scientific">Oldenlandia corymbosa var. corymbosa</name>
    <dbReference type="NCBI Taxonomy" id="529605"/>
    <lineage>
        <taxon>Eukaryota</taxon>
        <taxon>Viridiplantae</taxon>
        <taxon>Streptophyta</taxon>
        <taxon>Embryophyta</taxon>
        <taxon>Tracheophyta</taxon>
        <taxon>Spermatophyta</taxon>
        <taxon>Magnoliopsida</taxon>
        <taxon>eudicotyledons</taxon>
        <taxon>Gunneridae</taxon>
        <taxon>Pentapetalae</taxon>
        <taxon>asterids</taxon>
        <taxon>lamiids</taxon>
        <taxon>Gentianales</taxon>
        <taxon>Rubiaceae</taxon>
        <taxon>Rubioideae</taxon>
        <taxon>Spermacoceae</taxon>
        <taxon>Hedyotis-Oldenlandia complex</taxon>
        <taxon>Oldenlandia</taxon>
    </lineage>
</organism>
<keyword evidence="2" id="KW-1185">Reference proteome</keyword>